<dbReference type="GO" id="GO:0022857">
    <property type="term" value="F:transmembrane transporter activity"/>
    <property type="evidence" value="ECO:0007669"/>
    <property type="project" value="InterPro"/>
</dbReference>
<name>A0A8T4GI51_9EURY</name>
<dbReference type="PANTHER" id="PTHR42770:SF7">
    <property type="entry name" value="MEMBRANE PROTEIN"/>
    <property type="match status" value="1"/>
</dbReference>
<dbReference type="EMBL" id="JAGGKQ010000019">
    <property type="protein sequence ID" value="MBP1923300.1"/>
    <property type="molecule type" value="Genomic_DNA"/>
</dbReference>
<dbReference type="Gene3D" id="1.20.1740.10">
    <property type="entry name" value="Amino acid/polyamine transporter I"/>
    <property type="match status" value="1"/>
</dbReference>
<feature type="transmembrane region" description="Helical" evidence="7">
    <location>
        <begin position="12"/>
        <end position="36"/>
    </location>
</feature>
<feature type="transmembrane region" description="Helical" evidence="7">
    <location>
        <begin position="113"/>
        <end position="134"/>
    </location>
</feature>
<reference evidence="9" key="1">
    <citation type="submission" date="2021-03" db="EMBL/GenBank/DDBJ databases">
        <title>Genomic Encyclopedia of Type Strains, Phase IV (KMG-IV): sequencing the most valuable type-strain genomes for metagenomic binning, comparative biology and taxonomic classification.</title>
        <authorList>
            <person name="Goeker M."/>
        </authorList>
    </citation>
    <scope>NUCLEOTIDE SEQUENCE</scope>
    <source>
        <strain evidence="9">DSM 23564</strain>
    </source>
</reference>
<dbReference type="Proteomes" id="UP000823588">
    <property type="component" value="Unassembled WGS sequence"/>
</dbReference>
<comment type="caution">
    <text evidence="9">The sequence shown here is derived from an EMBL/GenBank/DDBJ whole genome shotgun (WGS) entry which is preliminary data.</text>
</comment>
<feature type="transmembrane region" description="Helical" evidence="7">
    <location>
        <begin position="442"/>
        <end position="459"/>
    </location>
</feature>
<dbReference type="GO" id="GO:0005886">
    <property type="term" value="C:plasma membrane"/>
    <property type="evidence" value="ECO:0007669"/>
    <property type="project" value="UniProtKB-SubCell"/>
</dbReference>
<keyword evidence="5 7" id="KW-0472">Membrane</keyword>
<organism evidence="9 10">
    <name type="scientific">Halorubrum alkaliphilum</name>
    <dbReference type="NCBI Taxonomy" id="261290"/>
    <lineage>
        <taxon>Archaea</taxon>
        <taxon>Methanobacteriati</taxon>
        <taxon>Methanobacteriota</taxon>
        <taxon>Stenosarchaea group</taxon>
        <taxon>Halobacteria</taxon>
        <taxon>Halobacteriales</taxon>
        <taxon>Haloferacaceae</taxon>
        <taxon>Halorubrum</taxon>
    </lineage>
</organism>
<evidence type="ECO:0000256" key="2">
    <source>
        <dbReference type="ARBA" id="ARBA00022475"/>
    </source>
</evidence>
<feature type="transmembrane region" description="Helical" evidence="7">
    <location>
        <begin position="414"/>
        <end position="436"/>
    </location>
</feature>
<dbReference type="InterPro" id="IPR006016">
    <property type="entry name" value="UspA"/>
</dbReference>
<comment type="subcellular location">
    <subcellularLocation>
        <location evidence="1">Cell membrane</location>
        <topology evidence="1">Multi-pass membrane protein</topology>
    </subcellularLocation>
</comment>
<protein>
    <submittedName>
        <fullName evidence="9">Amino acid transporter/nucleotide-binding universal stress UspA family protein</fullName>
    </submittedName>
</protein>
<dbReference type="PANTHER" id="PTHR42770">
    <property type="entry name" value="AMINO ACID TRANSPORTER-RELATED"/>
    <property type="match status" value="1"/>
</dbReference>
<dbReference type="Pfam" id="PF00582">
    <property type="entry name" value="Usp"/>
    <property type="match status" value="2"/>
</dbReference>
<dbReference type="InterPro" id="IPR050367">
    <property type="entry name" value="APC_superfamily"/>
</dbReference>
<feature type="transmembrane region" description="Helical" evidence="7">
    <location>
        <begin position="43"/>
        <end position="62"/>
    </location>
</feature>
<gene>
    <name evidence="9" type="ORF">J2751_002339</name>
</gene>
<proteinExistence type="predicted"/>
<sequence length="819" mass="86984">MSDDEELAKSLGLISAMTIGIGTMIGAGIFVLPGVAANEAGPVVVVSFLIGGGVAMVNALSVSELGTAMPKAGGGYYYVNRALGPMFGSIAGLGDWLGLAFASAFYSIGFGQYLVTLLGDTTFVLPVLGTLALIPSFDLGVFTITQIQIGALFAGIVFIGVNYIGAKETGGIQTVIVTLLLVILGVFALAGWFSFDYGTLTTDGWAPTEEGYGAILPATALVFVSFLGYAKIATVAEELENPGRNLPIAIIGSVAIVTVIYGVLVTIMLGIVPWDVLDTDAPVAQAAELAFPDQLFGISGFAAAAATVMTLGALLATASSANASILSSARINFAMGRDKIVTNWLNEIHPRFSTPYRSIFLTGAMIVVFIVLLGQSVEVLAQAASVLHLIVYALMNAALIVFREADVPEYDPEFRVPLYPITPIAGMVLSLGLIAFMSPIEIGLSAAFVIAAMLWYFLYARRETTHQGYLGQYVLDRADDMPDSAVSAAESVQPDQTSYRVMVPLANPRTESELIELASIMAKANDGVVEAVHIVSVPDQTPLYAGAEHVERIDAESQRLLDSARESAETFGVDVETRTVISHQSFEEIFDSAETGDADLVVMGWANQPFWSSGTVSRGLDELTRELPCDFLVLKDRGFDPEHLLVPTAGGSDSDLSAEVARTLRDSRGSEVELLYVVDGPDNRAAGTEFLGKWAQEQELGDATLTVDVEGDVENAIAKRSRESSMVIMGATERGLLSRLVSGSLVYDVVNEVDSSVLLCERPDTRSLWERIVGRGSAANREEDPVTNEAADEDEMGVVDDTDEPDRGDEAGDPTPSGD</sequence>
<evidence type="ECO:0000256" key="4">
    <source>
        <dbReference type="ARBA" id="ARBA00022989"/>
    </source>
</evidence>
<dbReference type="InterPro" id="IPR002293">
    <property type="entry name" value="AA/rel_permease1"/>
</dbReference>
<evidence type="ECO:0000259" key="8">
    <source>
        <dbReference type="Pfam" id="PF00582"/>
    </source>
</evidence>
<feature type="transmembrane region" description="Helical" evidence="7">
    <location>
        <begin position="248"/>
        <end position="274"/>
    </location>
</feature>
<dbReference type="RefSeq" id="WP_209486143.1">
    <property type="nucleotide sequence ID" value="NZ_JAGGKQ010000019.1"/>
</dbReference>
<keyword evidence="2" id="KW-1003">Cell membrane</keyword>
<feature type="transmembrane region" description="Helical" evidence="7">
    <location>
        <begin position="359"/>
        <end position="377"/>
    </location>
</feature>
<feature type="domain" description="UspA" evidence="8">
    <location>
        <begin position="500"/>
        <end position="635"/>
    </location>
</feature>
<feature type="transmembrane region" description="Helical" evidence="7">
    <location>
        <begin position="294"/>
        <end position="316"/>
    </location>
</feature>
<evidence type="ECO:0000256" key="7">
    <source>
        <dbReference type="SAM" id="Phobius"/>
    </source>
</evidence>
<dbReference type="Gene3D" id="3.40.50.12370">
    <property type="match status" value="1"/>
</dbReference>
<feature type="region of interest" description="Disordered" evidence="6">
    <location>
        <begin position="777"/>
        <end position="819"/>
    </location>
</feature>
<feature type="compositionally biased region" description="Acidic residues" evidence="6">
    <location>
        <begin position="790"/>
        <end position="807"/>
    </location>
</feature>
<accession>A0A8T4GI51</accession>
<dbReference type="CDD" id="cd00293">
    <property type="entry name" value="USP-like"/>
    <property type="match status" value="2"/>
</dbReference>
<dbReference type="SUPFAM" id="SSF52402">
    <property type="entry name" value="Adenine nucleotide alpha hydrolases-like"/>
    <property type="match status" value="2"/>
</dbReference>
<feature type="domain" description="UspA" evidence="8">
    <location>
        <begin position="643"/>
        <end position="759"/>
    </location>
</feature>
<dbReference type="AlphaFoldDB" id="A0A8T4GI51"/>
<feature type="transmembrane region" description="Helical" evidence="7">
    <location>
        <begin position="140"/>
        <end position="163"/>
    </location>
</feature>
<evidence type="ECO:0000313" key="9">
    <source>
        <dbReference type="EMBL" id="MBP1923300.1"/>
    </source>
</evidence>
<keyword evidence="4 7" id="KW-1133">Transmembrane helix</keyword>
<feature type="transmembrane region" description="Helical" evidence="7">
    <location>
        <begin position="383"/>
        <end position="402"/>
    </location>
</feature>
<keyword evidence="10" id="KW-1185">Reference proteome</keyword>
<dbReference type="OrthoDB" id="56838at2157"/>
<evidence type="ECO:0000256" key="1">
    <source>
        <dbReference type="ARBA" id="ARBA00004651"/>
    </source>
</evidence>
<feature type="transmembrane region" description="Helical" evidence="7">
    <location>
        <begin position="175"/>
        <end position="195"/>
    </location>
</feature>
<feature type="transmembrane region" description="Helical" evidence="7">
    <location>
        <begin position="215"/>
        <end position="236"/>
    </location>
</feature>
<feature type="transmembrane region" description="Helical" evidence="7">
    <location>
        <begin position="82"/>
        <end position="106"/>
    </location>
</feature>
<keyword evidence="3 7" id="KW-0812">Transmembrane</keyword>
<evidence type="ECO:0000256" key="6">
    <source>
        <dbReference type="SAM" id="MobiDB-lite"/>
    </source>
</evidence>
<evidence type="ECO:0000256" key="3">
    <source>
        <dbReference type="ARBA" id="ARBA00022692"/>
    </source>
</evidence>
<evidence type="ECO:0000256" key="5">
    <source>
        <dbReference type="ARBA" id="ARBA00023136"/>
    </source>
</evidence>
<evidence type="ECO:0000313" key="10">
    <source>
        <dbReference type="Proteomes" id="UP000823588"/>
    </source>
</evidence>
<dbReference type="Pfam" id="PF13520">
    <property type="entry name" value="AA_permease_2"/>
    <property type="match status" value="1"/>
</dbReference>